<dbReference type="Proteomes" id="UP000683429">
    <property type="component" value="Chromosome"/>
</dbReference>
<proteinExistence type="predicted"/>
<dbReference type="EMBL" id="CP076607">
    <property type="protein sequence ID" value="QWU14214.1"/>
    <property type="molecule type" value="Genomic_DNA"/>
</dbReference>
<evidence type="ECO:0000313" key="2">
    <source>
        <dbReference type="EMBL" id="SEN43016.1"/>
    </source>
</evidence>
<evidence type="ECO:0000313" key="3">
    <source>
        <dbReference type="Proteomes" id="UP000198809"/>
    </source>
</evidence>
<dbReference type="STRING" id="1333845.SAMN04487895_101504"/>
<dbReference type="EMBL" id="FODH01000001">
    <property type="protein sequence ID" value="SEN43016.1"/>
    <property type="molecule type" value="Genomic_DNA"/>
</dbReference>
<sequence>MKRLIDKLIVWLFWSKAFNDVRLAHMHIAYKQGKYDKEMEDKYEIEQFNHMEGTYEN</sequence>
<evidence type="ECO:0000313" key="4">
    <source>
        <dbReference type="Proteomes" id="UP000683429"/>
    </source>
</evidence>
<keyword evidence="4" id="KW-1185">Reference proteome</keyword>
<name>A0A1H8GG49_9BACL</name>
<protein>
    <submittedName>
        <fullName evidence="2">Uncharacterized protein</fullName>
    </submittedName>
</protein>
<reference evidence="1 4" key="2">
    <citation type="submission" date="2021-06" db="EMBL/GenBank/DDBJ databases">
        <title>Whole genome sequence of Paenibacillus sophorae DSM23020 for comparative genomics.</title>
        <authorList>
            <person name="Kim M.-J."/>
            <person name="Lee G."/>
            <person name="Shin J.-H."/>
        </authorList>
    </citation>
    <scope>NUCLEOTIDE SEQUENCE [LARGE SCALE GENOMIC DNA]</scope>
    <source>
        <strain evidence="1 4">DSM 23020</strain>
    </source>
</reference>
<reference evidence="2 3" key="1">
    <citation type="submission" date="2016-10" db="EMBL/GenBank/DDBJ databases">
        <authorList>
            <person name="de Groot N.N."/>
        </authorList>
    </citation>
    <scope>NUCLEOTIDE SEQUENCE [LARGE SCALE GENOMIC DNA]</scope>
    <source>
        <strain evidence="2 3">CGMCC 1.10238</strain>
    </source>
</reference>
<evidence type="ECO:0000313" key="1">
    <source>
        <dbReference type="EMBL" id="QWU14214.1"/>
    </source>
</evidence>
<dbReference type="RefSeq" id="WP_175491743.1">
    <property type="nucleotide sequence ID" value="NZ_CP076607.1"/>
</dbReference>
<organism evidence="2 3">
    <name type="scientific">Paenibacillus sophorae</name>
    <dbReference type="NCBI Taxonomy" id="1333845"/>
    <lineage>
        <taxon>Bacteria</taxon>
        <taxon>Bacillati</taxon>
        <taxon>Bacillota</taxon>
        <taxon>Bacilli</taxon>
        <taxon>Bacillales</taxon>
        <taxon>Paenibacillaceae</taxon>
        <taxon>Paenibacillus</taxon>
    </lineage>
</organism>
<accession>A0A1H8GG49</accession>
<gene>
    <name evidence="1" type="ORF">KP014_20085</name>
    <name evidence="2" type="ORF">SAMN04487895_101504</name>
</gene>
<dbReference type="AlphaFoldDB" id="A0A1H8GG49"/>
<dbReference type="Proteomes" id="UP000198809">
    <property type="component" value="Unassembled WGS sequence"/>
</dbReference>